<dbReference type="OrthoDB" id="128646at2759"/>
<keyword evidence="2" id="KW-1185">Reference proteome</keyword>
<proteinExistence type="predicted"/>
<name>A0A8H5CTC0_9AGAR</name>
<evidence type="ECO:0000313" key="1">
    <source>
        <dbReference type="EMBL" id="KAF5347540.1"/>
    </source>
</evidence>
<protein>
    <submittedName>
        <fullName evidence="1">Uncharacterized protein</fullName>
    </submittedName>
</protein>
<gene>
    <name evidence="1" type="ORF">D9758_014500</name>
</gene>
<accession>A0A8H5CTC0</accession>
<comment type="caution">
    <text evidence="1">The sequence shown here is derived from an EMBL/GenBank/DDBJ whole genome shotgun (WGS) entry which is preliminary data.</text>
</comment>
<reference evidence="1 2" key="1">
    <citation type="journal article" date="2020" name="ISME J.">
        <title>Uncovering the hidden diversity of litter-decomposition mechanisms in mushroom-forming fungi.</title>
        <authorList>
            <person name="Floudas D."/>
            <person name="Bentzer J."/>
            <person name="Ahren D."/>
            <person name="Johansson T."/>
            <person name="Persson P."/>
            <person name="Tunlid A."/>
        </authorList>
    </citation>
    <scope>NUCLEOTIDE SEQUENCE [LARGE SCALE GENOMIC DNA]</scope>
    <source>
        <strain evidence="1 2">CBS 291.85</strain>
    </source>
</reference>
<dbReference type="EMBL" id="JAACJM010000092">
    <property type="protein sequence ID" value="KAF5347540.1"/>
    <property type="molecule type" value="Genomic_DNA"/>
</dbReference>
<dbReference type="Gene3D" id="2.40.70.10">
    <property type="entry name" value="Acid Proteases"/>
    <property type="match status" value="1"/>
</dbReference>
<dbReference type="CDD" id="cd00303">
    <property type="entry name" value="retropepsin_like"/>
    <property type="match status" value="1"/>
</dbReference>
<evidence type="ECO:0000313" key="2">
    <source>
        <dbReference type="Proteomes" id="UP000559256"/>
    </source>
</evidence>
<organism evidence="1 2">
    <name type="scientific">Tetrapyrgos nigripes</name>
    <dbReference type="NCBI Taxonomy" id="182062"/>
    <lineage>
        <taxon>Eukaryota</taxon>
        <taxon>Fungi</taxon>
        <taxon>Dikarya</taxon>
        <taxon>Basidiomycota</taxon>
        <taxon>Agaricomycotina</taxon>
        <taxon>Agaricomycetes</taxon>
        <taxon>Agaricomycetidae</taxon>
        <taxon>Agaricales</taxon>
        <taxon>Marasmiineae</taxon>
        <taxon>Marasmiaceae</taxon>
        <taxon>Tetrapyrgos</taxon>
    </lineage>
</organism>
<dbReference type="AlphaFoldDB" id="A0A8H5CTC0"/>
<dbReference type="Pfam" id="PF08284">
    <property type="entry name" value="RVP_2"/>
    <property type="match status" value="1"/>
</dbReference>
<dbReference type="InterPro" id="IPR021109">
    <property type="entry name" value="Peptidase_aspartic_dom_sf"/>
</dbReference>
<sequence>MAFSCFVYEECKTGKRVVVGVWAGLCFTVPIFFKTMVVAPGSGEGWGDVAGDEGADSETEDGVAYLPDVVRAVPARTTYTEAASAIPSIELKTELIGKITGRKIDAIALLDSGAEGVIINNTFAQKHHLNQIPIEKPFLVQNVDGSENVMGWVTHYTIQKLQIYAQDRKSYHEETAKFYIMDIGDYDIILGTDWLEHHNPEIDWAISEVNMARCADTCVLEKPLVKIKAKSNTLPTRPKQPEIVDPRTYHQDYQVSYKEPIGHYKPVAQPKIAGQR</sequence>
<dbReference type="Proteomes" id="UP000559256">
    <property type="component" value="Unassembled WGS sequence"/>
</dbReference>
<dbReference type="SUPFAM" id="SSF50630">
    <property type="entry name" value="Acid proteases"/>
    <property type="match status" value="1"/>
</dbReference>